<gene>
    <name evidence="4" type="ORF">HW554_16395</name>
</gene>
<dbReference type="RefSeq" id="WP_176909660.1">
    <property type="nucleotide sequence ID" value="NZ_JABKAU010000037.1"/>
</dbReference>
<dbReference type="InterPro" id="IPR050498">
    <property type="entry name" value="Ycf3"/>
</dbReference>
<dbReference type="Pfam" id="PF13181">
    <property type="entry name" value="TPR_8"/>
    <property type="match status" value="1"/>
</dbReference>
<dbReference type="Proteomes" id="UP000565521">
    <property type="component" value="Unassembled WGS sequence"/>
</dbReference>
<dbReference type="PANTHER" id="PTHR44858:SF1">
    <property type="entry name" value="UDP-N-ACETYLGLUCOSAMINE--PEPTIDE N-ACETYLGLUCOSAMINYLTRANSFERASE SPINDLY-RELATED"/>
    <property type="match status" value="1"/>
</dbReference>
<feature type="repeat" description="TPR" evidence="3">
    <location>
        <begin position="90"/>
        <end position="123"/>
    </location>
</feature>
<dbReference type="InterPro" id="IPR013105">
    <property type="entry name" value="TPR_2"/>
</dbReference>
<dbReference type="Pfam" id="PF07719">
    <property type="entry name" value="TPR_2"/>
    <property type="match status" value="1"/>
</dbReference>
<dbReference type="EMBL" id="JABKAU010000037">
    <property type="protein sequence ID" value="NVO32796.1"/>
    <property type="molecule type" value="Genomic_DNA"/>
</dbReference>
<keyword evidence="5" id="KW-1185">Reference proteome</keyword>
<dbReference type="GO" id="GO:0009279">
    <property type="term" value="C:cell outer membrane"/>
    <property type="evidence" value="ECO:0007669"/>
    <property type="project" value="TreeGrafter"/>
</dbReference>
<name>A0A7Y7PRP0_9BACT</name>
<organism evidence="4 5">
    <name type="scientific">Hymenobacter lapidiphilus</name>
    <dbReference type="NCBI Taxonomy" id="2608003"/>
    <lineage>
        <taxon>Bacteria</taxon>
        <taxon>Pseudomonadati</taxon>
        <taxon>Bacteroidota</taxon>
        <taxon>Cytophagia</taxon>
        <taxon>Cytophagales</taxon>
        <taxon>Hymenobacteraceae</taxon>
        <taxon>Hymenobacter</taxon>
    </lineage>
</organism>
<evidence type="ECO:0000256" key="2">
    <source>
        <dbReference type="ARBA" id="ARBA00022803"/>
    </source>
</evidence>
<evidence type="ECO:0000313" key="4">
    <source>
        <dbReference type="EMBL" id="NVO32796.1"/>
    </source>
</evidence>
<keyword evidence="1" id="KW-0677">Repeat</keyword>
<protein>
    <submittedName>
        <fullName evidence="4">Tetratricopeptide repeat protein</fullName>
    </submittedName>
</protein>
<dbReference type="AlphaFoldDB" id="A0A7Y7PRP0"/>
<proteinExistence type="predicted"/>
<reference evidence="4 5" key="1">
    <citation type="submission" date="2020-05" db="EMBL/GenBank/DDBJ databases">
        <title>Hymenobacter terrestris sp. nov. and Hymenobacter lapidiphilus sp. nov., isolated from regoliths in Antarctica.</title>
        <authorList>
            <person name="Sedlacek I."/>
            <person name="Pantucek R."/>
            <person name="Zeman M."/>
            <person name="Holochova P."/>
            <person name="Kralova S."/>
            <person name="Stankova E."/>
            <person name="Sedo O."/>
            <person name="Micenkova L."/>
            <person name="Svec P."/>
            <person name="Gupta V."/>
            <person name="Sood U."/>
            <person name="Korpole U.S."/>
            <person name="Lal R."/>
        </authorList>
    </citation>
    <scope>NUCLEOTIDE SEQUENCE [LARGE SCALE GENOMIC DNA]</scope>
    <source>
        <strain evidence="4 5">P5342</strain>
    </source>
</reference>
<evidence type="ECO:0000256" key="1">
    <source>
        <dbReference type="ARBA" id="ARBA00022737"/>
    </source>
</evidence>
<evidence type="ECO:0000313" key="5">
    <source>
        <dbReference type="Proteomes" id="UP000565521"/>
    </source>
</evidence>
<dbReference type="InterPro" id="IPR019734">
    <property type="entry name" value="TPR_rpt"/>
</dbReference>
<dbReference type="PROSITE" id="PS50005">
    <property type="entry name" value="TPR"/>
    <property type="match status" value="3"/>
</dbReference>
<evidence type="ECO:0000256" key="3">
    <source>
        <dbReference type="PROSITE-ProRule" id="PRU00339"/>
    </source>
</evidence>
<feature type="repeat" description="TPR" evidence="3">
    <location>
        <begin position="56"/>
        <end position="89"/>
    </location>
</feature>
<sequence>MKKIILTAICWTIWTTAFGQDAQKYYEQGLEKAQAGQLEEAINLFDKSIELKGDEYVAWYNRGIAKSMLYRYEEALSDFEQTLKLYPNYKKGFINRGTARKRLTDYEGALADYSNAIQLDNNYAEAYYNRGLVYEMLDKKDSACLDYNKANDLGMKIALKKVEKCNDTAKNAIVVHPILWLTKTANNDKYGFTSEKPILAGTGPEGGPANQRAYLDLLRDAKGKTIKYKRLSSCCDYKSENGFLGLAKLDQYEITYLNEKGKEKTATVYISFYDYDEPQILFGFKTIGQK</sequence>
<comment type="caution">
    <text evidence="4">The sequence shown here is derived from an EMBL/GenBank/DDBJ whole genome shotgun (WGS) entry which is preliminary data.</text>
</comment>
<dbReference type="InterPro" id="IPR011990">
    <property type="entry name" value="TPR-like_helical_dom_sf"/>
</dbReference>
<dbReference type="Gene3D" id="1.25.40.10">
    <property type="entry name" value="Tetratricopeptide repeat domain"/>
    <property type="match status" value="2"/>
</dbReference>
<dbReference type="GO" id="GO:0046813">
    <property type="term" value="P:receptor-mediated virion attachment to host cell"/>
    <property type="evidence" value="ECO:0007669"/>
    <property type="project" value="TreeGrafter"/>
</dbReference>
<dbReference type="SUPFAM" id="SSF48452">
    <property type="entry name" value="TPR-like"/>
    <property type="match status" value="1"/>
</dbReference>
<keyword evidence="2 3" id="KW-0802">TPR repeat</keyword>
<accession>A0A7Y7PRP0</accession>
<feature type="repeat" description="TPR" evidence="3">
    <location>
        <begin position="22"/>
        <end position="55"/>
    </location>
</feature>
<dbReference type="Pfam" id="PF13414">
    <property type="entry name" value="TPR_11"/>
    <property type="match status" value="1"/>
</dbReference>
<dbReference type="SMART" id="SM00028">
    <property type="entry name" value="TPR"/>
    <property type="match status" value="4"/>
</dbReference>
<dbReference type="PANTHER" id="PTHR44858">
    <property type="entry name" value="TETRATRICOPEPTIDE REPEAT PROTEIN 6"/>
    <property type="match status" value="1"/>
</dbReference>